<dbReference type="EMBL" id="LPWH01000093">
    <property type="protein sequence ID" value="POQ99651.1"/>
    <property type="molecule type" value="Genomic_DNA"/>
</dbReference>
<gene>
    <name evidence="3" type="ORF">AU468_10090</name>
</gene>
<dbReference type="Gene3D" id="1.10.287.470">
    <property type="entry name" value="Helix hairpin bin"/>
    <property type="match status" value="1"/>
</dbReference>
<dbReference type="RefSeq" id="WP_103680618.1">
    <property type="nucleotide sequence ID" value="NZ_LPWH01000093.1"/>
</dbReference>
<keyword evidence="4" id="KW-1185">Reference proteome</keyword>
<dbReference type="Proteomes" id="UP000237350">
    <property type="component" value="Unassembled WGS sequence"/>
</dbReference>
<dbReference type="SUPFAM" id="SSF111369">
    <property type="entry name" value="HlyD-like secretion proteins"/>
    <property type="match status" value="1"/>
</dbReference>
<proteinExistence type="inferred from homology"/>
<dbReference type="Gene3D" id="2.40.30.170">
    <property type="match status" value="1"/>
</dbReference>
<accession>A0A2S4JJI4</accession>
<dbReference type="GO" id="GO:0015562">
    <property type="term" value="F:efflux transmembrane transporter activity"/>
    <property type="evidence" value="ECO:0007669"/>
    <property type="project" value="TreeGrafter"/>
</dbReference>
<sequence>MKRPDALPLLFPLALILLTLPGCAGPEERSSRSIEEIHHAEGVPVITRPVETTPFRTYVSYTGRLSGITESTATALVSDRVEEIRLRVGDRVRRDTPVVIFPRDNPSVGFEQARVNLENARQAYERTRRLHLEEGVSRQAYDNARTQFEVAQANWQTARKMVEVQSPLTGYITRMAVSESDNVQPGDPLFTVSVFDRLKTTVWTSDHHAEMIAPGLPARAIWRDREIRGVVQEIDMAMDKTTRAFSTKLQFDNPDLAVRSGVTATIHIETYRQDEAILLLQQDLRSDAEGFYVYVAEEGRAARRPVLLGRHQGVYREVLSGLVPGDHLVSQGIDQLREGRTLRVMGQESPLMQP</sequence>
<dbReference type="AlphaFoldDB" id="A0A2S4JJI4"/>
<evidence type="ECO:0000313" key="4">
    <source>
        <dbReference type="Proteomes" id="UP000237350"/>
    </source>
</evidence>
<dbReference type="PANTHER" id="PTHR30469">
    <property type="entry name" value="MULTIDRUG RESISTANCE PROTEIN MDTA"/>
    <property type="match status" value="1"/>
</dbReference>
<protein>
    <recommendedName>
        <fullName evidence="2">Multidrug resistance protein MdtA-like alpha-helical hairpin domain-containing protein</fullName>
    </recommendedName>
</protein>
<dbReference type="Gene3D" id="2.40.50.100">
    <property type="match status" value="1"/>
</dbReference>
<dbReference type="NCBIfam" id="TIGR01730">
    <property type="entry name" value="RND_mfp"/>
    <property type="match status" value="1"/>
</dbReference>
<dbReference type="InterPro" id="IPR058624">
    <property type="entry name" value="MdtA-like_HH"/>
</dbReference>
<dbReference type="PANTHER" id="PTHR30469:SF15">
    <property type="entry name" value="HLYD FAMILY OF SECRETION PROTEINS"/>
    <property type="match status" value="1"/>
</dbReference>
<evidence type="ECO:0000256" key="1">
    <source>
        <dbReference type="ARBA" id="ARBA00009477"/>
    </source>
</evidence>
<dbReference type="InterPro" id="IPR006143">
    <property type="entry name" value="RND_pump_MFP"/>
</dbReference>
<evidence type="ECO:0000259" key="2">
    <source>
        <dbReference type="Pfam" id="PF25876"/>
    </source>
</evidence>
<dbReference type="OrthoDB" id="9783047at2"/>
<organism evidence="3 4">
    <name type="scientific">Alkalispirochaeta sphaeroplastigenens</name>
    <dbReference type="NCBI Taxonomy" id="1187066"/>
    <lineage>
        <taxon>Bacteria</taxon>
        <taxon>Pseudomonadati</taxon>
        <taxon>Spirochaetota</taxon>
        <taxon>Spirochaetia</taxon>
        <taxon>Spirochaetales</taxon>
        <taxon>Spirochaetaceae</taxon>
        <taxon>Alkalispirochaeta</taxon>
    </lineage>
</organism>
<comment type="caution">
    <text evidence="3">The sequence shown here is derived from an EMBL/GenBank/DDBJ whole genome shotgun (WGS) entry which is preliminary data.</text>
</comment>
<reference evidence="4" key="1">
    <citation type="submission" date="2015-12" db="EMBL/GenBank/DDBJ databases">
        <authorList>
            <person name="Lodha T.D."/>
            <person name="Chintalapati S."/>
            <person name="Chintalapati V.R."/>
            <person name="Sravanthi T."/>
        </authorList>
    </citation>
    <scope>NUCLEOTIDE SEQUENCE [LARGE SCALE GENOMIC DNA]</scope>
    <source>
        <strain evidence="4">JC133</strain>
    </source>
</reference>
<feature type="domain" description="Multidrug resistance protein MdtA-like alpha-helical hairpin" evidence="2">
    <location>
        <begin position="112"/>
        <end position="159"/>
    </location>
</feature>
<comment type="similarity">
    <text evidence="1">Belongs to the membrane fusion protein (MFP) (TC 8.A.1) family.</text>
</comment>
<name>A0A2S4JJI4_9SPIO</name>
<dbReference type="Gene3D" id="2.40.420.20">
    <property type="match status" value="1"/>
</dbReference>
<evidence type="ECO:0000313" key="3">
    <source>
        <dbReference type="EMBL" id="POQ99651.1"/>
    </source>
</evidence>
<dbReference type="GO" id="GO:1990281">
    <property type="term" value="C:efflux pump complex"/>
    <property type="evidence" value="ECO:0007669"/>
    <property type="project" value="TreeGrafter"/>
</dbReference>
<dbReference type="Pfam" id="PF25876">
    <property type="entry name" value="HH_MFP_RND"/>
    <property type="match status" value="1"/>
</dbReference>